<name>A0A9W6B5N2_9FLAO</name>
<evidence type="ECO:0000313" key="2">
    <source>
        <dbReference type="EMBL" id="GLB53020.1"/>
    </source>
</evidence>
<feature type="signal peptide" evidence="1">
    <location>
        <begin position="1"/>
        <end position="20"/>
    </location>
</feature>
<dbReference type="RefSeq" id="WP_281754654.1">
    <property type="nucleotide sequence ID" value="NZ_BRVP01000013.1"/>
</dbReference>
<proteinExistence type="predicted"/>
<dbReference type="PROSITE" id="PS51257">
    <property type="entry name" value="PROKAR_LIPOPROTEIN"/>
    <property type="match status" value="1"/>
</dbReference>
<feature type="chain" id="PRO_5040841790" description="Lipocalin-like domain-containing protein" evidence="1">
    <location>
        <begin position="21"/>
        <end position="132"/>
    </location>
</feature>
<evidence type="ECO:0000313" key="3">
    <source>
        <dbReference type="Proteomes" id="UP001143545"/>
    </source>
</evidence>
<keyword evidence="3" id="KW-1185">Reference proteome</keyword>
<reference evidence="2" key="1">
    <citation type="submission" date="2022-07" db="EMBL/GenBank/DDBJ databases">
        <title>Taxonomy of Novel Oxalotrophic and Methylotrophic Bacteria.</title>
        <authorList>
            <person name="Sahin N."/>
            <person name="Tani A."/>
        </authorList>
    </citation>
    <scope>NUCLEOTIDE SEQUENCE</scope>
    <source>
        <strain evidence="2">AM327</strain>
    </source>
</reference>
<evidence type="ECO:0000256" key="1">
    <source>
        <dbReference type="SAM" id="SignalP"/>
    </source>
</evidence>
<dbReference type="AlphaFoldDB" id="A0A9W6B5N2"/>
<comment type="caution">
    <text evidence="2">The sequence shown here is derived from an EMBL/GenBank/DDBJ whole genome shotgun (WGS) entry which is preliminary data.</text>
</comment>
<sequence>MKKFTILLLLSSLFVACSQKEDNNNILLSSLVGNYSWAVTSGGIANIHQTPENTGNTASLVITGTTFSVFENGQLIADYTYLLDEKNSEIFGELREFLILENAHEYIIEFNGDTLVLIDDHADCLSHGYIKE</sequence>
<gene>
    <name evidence="2" type="ORF">NBRC110019_20600</name>
</gene>
<protein>
    <recommendedName>
        <fullName evidence="4">Lipocalin-like domain-containing protein</fullName>
    </recommendedName>
</protein>
<accession>A0A9W6B5N2</accession>
<evidence type="ECO:0008006" key="4">
    <source>
        <dbReference type="Google" id="ProtNLM"/>
    </source>
</evidence>
<organism evidence="2 3">
    <name type="scientific">Neptunitalea chrysea</name>
    <dbReference type="NCBI Taxonomy" id="1647581"/>
    <lineage>
        <taxon>Bacteria</taxon>
        <taxon>Pseudomonadati</taxon>
        <taxon>Bacteroidota</taxon>
        <taxon>Flavobacteriia</taxon>
        <taxon>Flavobacteriales</taxon>
        <taxon>Flavobacteriaceae</taxon>
        <taxon>Neptunitalea</taxon>
    </lineage>
</organism>
<keyword evidence="1" id="KW-0732">Signal</keyword>
<dbReference type="EMBL" id="BRVP01000013">
    <property type="protein sequence ID" value="GLB53020.1"/>
    <property type="molecule type" value="Genomic_DNA"/>
</dbReference>
<dbReference type="Proteomes" id="UP001143545">
    <property type="component" value="Unassembled WGS sequence"/>
</dbReference>